<feature type="chain" id="PRO_5014172007" evidence="1">
    <location>
        <begin position="21"/>
        <end position="171"/>
    </location>
</feature>
<proteinExistence type="predicted"/>
<keyword evidence="1" id="KW-0732">Signal</keyword>
<evidence type="ECO:0000313" key="2">
    <source>
        <dbReference type="EMBL" id="PJF20105.1"/>
    </source>
</evidence>
<accession>A0A2H9TQT4</accession>
<dbReference type="EMBL" id="MTSL01000008">
    <property type="protein sequence ID" value="PJF20105.1"/>
    <property type="molecule type" value="Genomic_DNA"/>
</dbReference>
<reference evidence="2 3" key="1">
    <citation type="submission" date="2016-10" db="EMBL/GenBank/DDBJ databases">
        <title>The genome of Paramicrosporidium saccamoebae is the missing link in understanding Cryptomycota and Microsporidia evolution.</title>
        <authorList>
            <person name="Quandt C.A."/>
            <person name="Beaudet D."/>
            <person name="Corsaro D."/>
            <person name="Michel R."/>
            <person name="Corradi N."/>
            <person name="James T."/>
        </authorList>
    </citation>
    <scope>NUCLEOTIDE SEQUENCE [LARGE SCALE GENOMIC DNA]</scope>
    <source>
        <strain evidence="2 3">KSL3</strain>
    </source>
</reference>
<protein>
    <submittedName>
        <fullName evidence="2">Uncharacterized protein</fullName>
    </submittedName>
</protein>
<feature type="signal peptide" evidence="1">
    <location>
        <begin position="1"/>
        <end position="20"/>
    </location>
</feature>
<evidence type="ECO:0000256" key="1">
    <source>
        <dbReference type="SAM" id="SignalP"/>
    </source>
</evidence>
<dbReference type="AlphaFoldDB" id="A0A2H9TQT4"/>
<name>A0A2H9TQT4_9FUNG</name>
<sequence length="171" mass="18888">MICFCVLLLALFQVADLLSATNDLTTPLYLREVYTHEILDVEYKIGNYSASIASPYNDATAFVHLGYKKLTAGVENGSIVLVLRGRDFIMGDAANYALNYSPSSLQTATIRPMRGDIVILLVPMVPMTQCTVAKFKIELRVSGSTSLADKLRDAFYYSCYFNVAGSAFRVQ</sequence>
<gene>
    <name evidence="2" type="ORF">PSACC_00083</name>
</gene>
<keyword evidence="3" id="KW-1185">Reference proteome</keyword>
<comment type="caution">
    <text evidence="2">The sequence shown here is derived from an EMBL/GenBank/DDBJ whole genome shotgun (WGS) entry which is preliminary data.</text>
</comment>
<dbReference type="Proteomes" id="UP000240830">
    <property type="component" value="Unassembled WGS sequence"/>
</dbReference>
<organism evidence="2 3">
    <name type="scientific">Paramicrosporidium saccamoebae</name>
    <dbReference type="NCBI Taxonomy" id="1246581"/>
    <lineage>
        <taxon>Eukaryota</taxon>
        <taxon>Fungi</taxon>
        <taxon>Fungi incertae sedis</taxon>
        <taxon>Cryptomycota</taxon>
        <taxon>Cryptomycota incertae sedis</taxon>
        <taxon>Paramicrosporidium</taxon>
    </lineage>
</organism>
<evidence type="ECO:0000313" key="3">
    <source>
        <dbReference type="Proteomes" id="UP000240830"/>
    </source>
</evidence>